<dbReference type="InParanoid" id="A0A1Y2EC00"/>
<dbReference type="EMBL" id="MCFJ01000003">
    <property type="protein sequence ID" value="ORY69091.1"/>
    <property type="molecule type" value="Genomic_DNA"/>
</dbReference>
<organism evidence="1 2">
    <name type="scientific">Pseudomassariella vexata</name>
    <dbReference type="NCBI Taxonomy" id="1141098"/>
    <lineage>
        <taxon>Eukaryota</taxon>
        <taxon>Fungi</taxon>
        <taxon>Dikarya</taxon>
        <taxon>Ascomycota</taxon>
        <taxon>Pezizomycotina</taxon>
        <taxon>Sordariomycetes</taxon>
        <taxon>Xylariomycetidae</taxon>
        <taxon>Amphisphaeriales</taxon>
        <taxon>Pseudomassariaceae</taxon>
        <taxon>Pseudomassariella</taxon>
    </lineage>
</organism>
<name>A0A1Y2EC00_9PEZI</name>
<dbReference type="Proteomes" id="UP000193689">
    <property type="component" value="Unassembled WGS sequence"/>
</dbReference>
<sequence>MQRSSIKCTPVTIGDPVWILGIGACTLVNGSTPPFSLAGDLFAHVVQKINPHSNAEDPENCMMATSREALMIGGNRPGLYKRYYWRIAEQ</sequence>
<gene>
    <name evidence="1" type="ORF">BCR38DRAFT_425276</name>
</gene>
<comment type="caution">
    <text evidence="1">The sequence shown here is derived from an EMBL/GenBank/DDBJ whole genome shotgun (WGS) entry which is preliminary data.</text>
</comment>
<dbReference type="AlphaFoldDB" id="A0A1Y2EC00"/>
<evidence type="ECO:0000313" key="1">
    <source>
        <dbReference type="EMBL" id="ORY69091.1"/>
    </source>
</evidence>
<evidence type="ECO:0000313" key="2">
    <source>
        <dbReference type="Proteomes" id="UP000193689"/>
    </source>
</evidence>
<proteinExistence type="predicted"/>
<dbReference type="RefSeq" id="XP_040719378.1">
    <property type="nucleotide sequence ID" value="XM_040859710.1"/>
</dbReference>
<protein>
    <submittedName>
        <fullName evidence="1">Uncharacterized protein</fullName>
    </submittedName>
</protein>
<reference evidence="1 2" key="1">
    <citation type="submission" date="2016-07" db="EMBL/GenBank/DDBJ databases">
        <title>Pervasive Adenine N6-methylation of Active Genes in Fungi.</title>
        <authorList>
            <consortium name="DOE Joint Genome Institute"/>
            <person name="Mondo S.J."/>
            <person name="Dannebaum R.O."/>
            <person name="Kuo R.C."/>
            <person name="Labutti K."/>
            <person name="Haridas S."/>
            <person name="Kuo A."/>
            <person name="Salamov A."/>
            <person name="Ahrendt S.R."/>
            <person name="Lipzen A."/>
            <person name="Sullivan W."/>
            <person name="Andreopoulos W.B."/>
            <person name="Clum A."/>
            <person name="Lindquist E."/>
            <person name="Daum C."/>
            <person name="Ramamoorthy G.K."/>
            <person name="Gryganskyi A."/>
            <person name="Culley D."/>
            <person name="Magnuson J.K."/>
            <person name="James T.Y."/>
            <person name="O'Malley M.A."/>
            <person name="Stajich J.E."/>
            <person name="Spatafora J.W."/>
            <person name="Visel A."/>
            <person name="Grigoriev I.V."/>
        </authorList>
    </citation>
    <scope>NUCLEOTIDE SEQUENCE [LARGE SCALE GENOMIC DNA]</scope>
    <source>
        <strain evidence="1 2">CBS 129021</strain>
    </source>
</reference>
<accession>A0A1Y2EC00</accession>
<keyword evidence="2" id="KW-1185">Reference proteome</keyword>
<dbReference type="GeneID" id="63775922"/>